<keyword evidence="3" id="KW-1185">Reference proteome</keyword>
<dbReference type="GO" id="GO:1902412">
    <property type="term" value="P:regulation of mitotic cytokinesis"/>
    <property type="evidence" value="ECO:0007669"/>
    <property type="project" value="InterPro"/>
</dbReference>
<dbReference type="InterPro" id="IPR056415">
    <property type="entry name" value="DCX2_DCDC1"/>
</dbReference>
<dbReference type="PANTHER" id="PTHR46302">
    <property type="entry name" value="DOUBLECORTIN DOMAIN-CONTAINING PROTEIN 1"/>
    <property type="match status" value="1"/>
</dbReference>
<dbReference type="OMA" id="YAWASTI"/>
<evidence type="ECO:0000313" key="2">
    <source>
        <dbReference type="EMBL" id="GCB68398.1"/>
    </source>
</evidence>
<reference evidence="2 3" key="1">
    <citation type="journal article" date="2018" name="Nat. Ecol. Evol.">
        <title>Shark genomes provide insights into elasmobranch evolution and the origin of vertebrates.</title>
        <authorList>
            <person name="Hara Y"/>
            <person name="Yamaguchi K"/>
            <person name="Onimaru K"/>
            <person name="Kadota M"/>
            <person name="Koyanagi M"/>
            <person name="Keeley SD"/>
            <person name="Tatsumi K"/>
            <person name="Tanaka K"/>
            <person name="Motone F"/>
            <person name="Kageyama Y"/>
            <person name="Nozu R"/>
            <person name="Adachi N"/>
            <person name="Nishimura O"/>
            <person name="Nakagawa R"/>
            <person name="Tanegashima C"/>
            <person name="Kiyatake I"/>
            <person name="Matsumoto R"/>
            <person name="Murakumo K"/>
            <person name="Nishida K"/>
            <person name="Terakita A"/>
            <person name="Kuratani S"/>
            <person name="Sato K"/>
            <person name="Hyodo S Kuraku.S."/>
        </authorList>
    </citation>
    <scope>NUCLEOTIDE SEQUENCE [LARGE SCALE GENOMIC DNA]</scope>
</reference>
<dbReference type="SMART" id="SM00537">
    <property type="entry name" value="DCX"/>
    <property type="match status" value="1"/>
</dbReference>
<dbReference type="InterPro" id="IPR003533">
    <property type="entry name" value="Doublecortin_dom"/>
</dbReference>
<dbReference type="Gene3D" id="3.10.20.230">
    <property type="entry name" value="Doublecortin domain"/>
    <property type="match status" value="1"/>
</dbReference>
<feature type="non-terminal residue" evidence="2">
    <location>
        <position position="1"/>
    </location>
</feature>
<dbReference type="SUPFAM" id="SSF89837">
    <property type="entry name" value="Doublecortin (DC)"/>
    <property type="match status" value="1"/>
</dbReference>
<dbReference type="InterPro" id="IPR036572">
    <property type="entry name" value="Doublecortin_dom_sf"/>
</dbReference>
<dbReference type="Pfam" id="PF24478">
    <property type="entry name" value="DCX2_DCDC1"/>
    <property type="match status" value="1"/>
</dbReference>
<dbReference type="PANTHER" id="PTHR46302:SF3">
    <property type="entry name" value="DOUBLECORTIN DOMAIN-CONTAINING PROTEIN 1"/>
    <property type="match status" value="1"/>
</dbReference>
<dbReference type="CDD" id="cd17159">
    <property type="entry name" value="DCX4_DCDC5"/>
    <property type="match status" value="1"/>
</dbReference>
<feature type="domain" description="Doublecortin" evidence="1">
    <location>
        <begin position="109"/>
        <end position="190"/>
    </location>
</feature>
<gene>
    <name evidence="2" type="ORF">scyTo_0013821</name>
</gene>
<dbReference type="Proteomes" id="UP000288216">
    <property type="component" value="Unassembled WGS sequence"/>
</dbReference>
<dbReference type="GO" id="GO:0030496">
    <property type="term" value="C:midbody"/>
    <property type="evidence" value="ECO:0007669"/>
    <property type="project" value="TreeGrafter"/>
</dbReference>
<name>A0A401P5L0_SCYTO</name>
<dbReference type="GO" id="GO:0008017">
    <property type="term" value="F:microtubule binding"/>
    <property type="evidence" value="ECO:0007669"/>
    <property type="project" value="InterPro"/>
</dbReference>
<dbReference type="OrthoDB" id="9999986at2759"/>
<proteinExistence type="predicted"/>
<comment type="caution">
    <text evidence="2">The sequence shown here is derived from an EMBL/GenBank/DDBJ whole genome shotgun (WGS) entry which is preliminary data.</text>
</comment>
<accession>A0A401P5L0</accession>
<protein>
    <recommendedName>
        <fullName evidence="1">Doublecortin domain-containing protein</fullName>
    </recommendedName>
</protein>
<evidence type="ECO:0000259" key="1">
    <source>
        <dbReference type="SMART" id="SM00537"/>
    </source>
</evidence>
<dbReference type="AlphaFoldDB" id="A0A401P5L0"/>
<evidence type="ECO:0000313" key="3">
    <source>
        <dbReference type="Proteomes" id="UP000288216"/>
    </source>
</evidence>
<dbReference type="EMBL" id="BFAA01007215">
    <property type="protein sequence ID" value="GCB68398.1"/>
    <property type="molecule type" value="Genomic_DNA"/>
</dbReference>
<sequence length="243" mass="27715">LNKKIRLQRKQWLQKQKVLFDLDKMKHKIRHLQGRRVGSMGPASMVPTKRPIQPVVVAGGWTEPSPEEVKLMEDVQSMEMHLSEVQAVLMKERPSIYSKLASSQRPLYSQPNVKRVLAYLNGDFPDQGAYAWGKTIQELLENCTARLKLRCTAKILFSPDGEQITSWERIERDMLVCVSLGEPFMTSTASRQKVEVRANYARVRKEQGHEATNIVITSRINPKPQVEAPSPFLALLPARDINE</sequence>
<dbReference type="GO" id="GO:0035556">
    <property type="term" value="P:intracellular signal transduction"/>
    <property type="evidence" value="ECO:0007669"/>
    <property type="project" value="InterPro"/>
</dbReference>
<organism evidence="2 3">
    <name type="scientific">Scyliorhinus torazame</name>
    <name type="common">Cloudy catshark</name>
    <name type="synonym">Catulus torazame</name>
    <dbReference type="NCBI Taxonomy" id="75743"/>
    <lineage>
        <taxon>Eukaryota</taxon>
        <taxon>Metazoa</taxon>
        <taxon>Chordata</taxon>
        <taxon>Craniata</taxon>
        <taxon>Vertebrata</taxon>
        <taxon>Chondrichthyes</taxon>
        <taxon>Elasmobranchii</taxon>
        <taxon>Galeomorphii</taxon>
        <taxon>Galeoidea</taxon>
        <taxon>Carcharhiniformes</taxon>
        <taxon>Scyliorhinidae</taxon>
        <taxon>Scyliorhinus</taxon>
    </lineage>
</organism>
<dbReference type="STRING" id="75743.A0A401P5L0"/>
<dbReference type="InterPro" id="IPR043188">
    <property type="entry name" value="DCDC1"/>
</dbReference>